<dbReference type="AlphaFoldDB" id="A0A8J8T1J2"/>
<name>A0A8J8T1J2_HALGN</name>
<comment type="caution">
    <text evidence="1">The sequence shown here is derived from an EMBL/GenBank/DDBJ whole genome shotgun (WGS) entry which is preliminary data.</text>
</comment>
<protein>
    <submittedName>
        <fullName evidence="1">Uncharacterized protein</fullName>
    </submittedName>
</protein>
<evidence type="ECO:0000313" key="1">
    <source>
        <dbReference type="EMBL" id="TNV78470.1"/>
    </source>
</evidence>
<reference evidence="1" key="1">
    <citation type="submission" date="2019-06" db="EMBL/GenBank/DDBJ databases">
        <authorList>
            <person name="Zheng W."/>
        </authorList>
    </citation>
    <scope>NUCLEOTIDE SEQUENCE</scope>
    <source>
        <strain evidence="1">QDHG01</strain>
    </source>
</reference>
<dbReference type="Proteomes" id="UP000785679">
    <property type="component" value="Unassembled WGS sequence"/>
</dbReference>
<sequence>MTRFQQDFSKIEKDLLPLKSVMKQKCDPQVLRNNLQQIEKHISTAVDSITQTQKIDVHYYLYSFLKDLLGKALPQREQSEFDRFSKCEDLSEALSIIKGILTSQRQEEESARGKWDHHVLNIADKASKKLQVQLKFV</sequence>
<accession>A0A8J8T1J2</accession>
<evidence type="ECO:0000313" key="2">
    <source>
        <dbReference type="Proteomes" id="UP000785679"/>
    </source>
</evidence>
<proteinExistence type="predicted"/>
<gene>
    <name evidence="1" type="ORF">FGO68_gene404</name>
</gene>
<dbReference type="EMBL" id="RRYP01010296">
    <property type="protein sequence ID" value="TNV78470.1"/>
    <property type="molecule type" value="Genomic_DNA"/>
</dbReference>
<keyword evidence="2" id="KW-1185">Reference proteome</keyword>
<organism evidence="1 2">
    <name type="scientific">Halteria grandinella</name>
    <dbReference type="NCBI Taxonomy" id="5974"/>
    <lineage>
        <taxon>Eukaryota</taxon>
        <taxon>Sar</taxon>
        <taxon>Alveolata</taxon>
        <taxon>Ciliophora</taxon>
        <taxon>Intramacronucleata</taxon>
        <taxon>Spirotrichea</taxon>
        <taxon>Stichotrichia</taxon>
        <taxon>Sporadotrichida</taxon>
        <taxon>Halteriidae</taxon>
        <taxon>Halteria</taxon>
    </lineage>
</organism>